<feature type="transmembrane region" description="Helical" evidence="1">
    <location>
        <begin position="17"/>
        <end position="37"/>
    </location>
</feature>
<dbReference type="EMBL" id="VAUV01000006">
    <property type="protein sequence ID" value="TLD71210.1"/>
    <property type="molecule type" value="Genomic_DNA"/>
</dbReference>
<organism evidence="2 3">
    <name type="scientific">Phragmitibacter flavus</name>
    <dbReference type="NCBI Taxonomy" id="2576071"/>
    <lineage>
        <taxon>Bacteria</taxon>
        <taxon>Pseudomonadati</taxon>
        <taxon>Verrucomicrobiota</taxon>
        <taxon>Verrucomicrobiia</taxon>
        <taxon>Verrucomicrobiales</taxon>
        <taxon>Verrucomicrobiaceae</taxon>
        <taxon>Phragmitibacter</taxon>
    </lineage>
</organism>
<keyword evidence="2" id="KW-0378">Hydrolase</keyword>
<keyword evidence="2" id="KW-0121">Carboxypeptidase</keyword>
<evidence type="ECO:0000313" key="3">
    <source>
        <dbReference type="Proteomes" id="UP000306196"/>
    </source>
</evidence>
<comment type="caution">
    <text evidence="2">The sequence shown here is derived from an EMBL/GenBank/DDBJ whole genome shotgun (WGS) entry which is preliminary data.</text>
</comment>
<evidence type="ECO:0000313" key="2">
    <source>
        <dbReference type="EMBL" id="TLD71210.1"/>
    </source>
</evidence>
<dbReference type="RefSeq" id="WP_138086080.1">
    <property type="nucleotide sequence ID" value="NZ_VAUV01000006.1"/>
</dbReference>
<keyword evidence="2" id="KW-0645">Protease</keyword>
<dbReference type="Proteomes" id="UP000306196">
    <property type="component" value="Unassembled WGS sequence"/>
</dbReference>
<dbReference type="AlphaFoldDB" id="A0A5R8KFY3"/>
<dbReference type="GO" id="GO:0004180">
    <property type="term" value="F:carboxypeptidase activity"/>
    <property type="evidence" value="ECO:0007669"/>
    <property type="project" value="UniProtKB-KW"/>
</dbReference>
<name>A0A5R8KFY3_9BACT</name>
<reference evidence="2 3" key="1">
    <citation type="submission" date="2019-05" db="EMBL/GenBank/DDBJ databases">
        <title>Verrucobacter flavum gen. nov., sp. nov. a new member of the family Verrucomicrobiaceae.</title>
        <authorList>
            <person name="Szuroczki S."/>
            <person name="Abbaszade G."/>
            <person name="Szabo A."/>
            <person name="Felfoldi T."/>
            <person name="Schumann P."/>
            <person name="Boka K."/>
            <person name="Keki Z."/>
            <person name="Toumi M."/>
            <person name="Toth E."/>
        </authorList>
    </citation>
    <scope>NUCLEOTIDE SEQUENCE [LARGE SCALE GENOMIC DNA]</scope>
    <source>
        <strain evidence="2 3">MG-N-17</strain>
    </source>
</reference>
<keyword evidence="1" id="KW-0472">Membrane</keyword>
<keyword evidence="3" id="KW-1185">Reference proteome</keyword>
<protein>
    <submittedName>
        <fullName evidence="2">Carboxypeptidase regulatory-like domain-containing protein</fullName>
    </submittedName>
</protein>
<keyword evidence="1" id="KW-1133">Transmembrane helix</keyword>
<sequence length="160" mass="17633">MDPTPTNEPTNTGCLKWFFSVSALVILCLMLVPNFSWTGAYPLAIHIRVIDATTNRPISGALVTLHPHPPGSLDEMVASSFVRTAKTDGRGRARLKHMFGAGGSTYEISIGVRQSVVSGEATGYLPAKVRISENEQLRFFDTPWIKRQHRTSLVIKLNPE</sequence>
<evidence type="ECO:0000256" key="1">
    <source>
        <dbReference type="SAM" id="Phobius"/>
    </source>
</evidence>
<proteinExistence type="predicted"/>
<keyword evidence="1" id="KW-0812">Transmembrane</keyword>
<gene>
    <name evidence="2" type="ORF">FEM03_09915</name>
</gene>
<accession>A0A5R8KFY3</accession>